<evidence type="ECO:0000256" key="3">
    <source>
        <dbReference type="SAM" id="MobiDB-lite"/>
    </source>
</evidence>
<sequence length="387" mass="44641">MFVGQKGARKLHEQQEVVGSLKGHTKVQIQKFEEQMQKSYNEQLKRIAEMVEAKLREATTRLEPKLTEEQAARMRAEEQAQLAQMKSNDEIRNLKESMERARKETEELQVCTSDENIPALMLCILDERTDILTLCGNQRVLFDNKAKDQGKKTAQVQELFSLVDAVISQNGGKPFSDEIFAEMRKGAKKLQEQQEQVLKFKEEMQKSYDGQLKRISEMLREEIKRLEQKVAEEQAARMRAEEQAHLVQAKSNDEIHDLRKSLQRARKETAAPVGGPNQDAPFYNMFVGHKGARKLHEQQEAVGSIKGHTKVQIQKFEMVEAKLREMTTRLEHKLAEEPAAHMRAEEQAQLAQMKSNDEIRNLRESLERTTTETEELRNQTESRCAIL</sequence>
<evidence type="ECO:0000256" key="2">
    <source>
        <dbReference type="SAM" id="Coils"/>
    </source>
</evidence>
<gene>
    <name evidence="5" type="ORF">CDL15_Pgr028357</name>
</gene>
<dbReference type="Gene3D" id="3.40.50.300">
    <property type="entry name" value="P-loop containing nucleotide triphosphate hydrolases"/>
    <property type="match status" value="1"/>
</dbReference>
<dbReference type="InterPro" id="IPR027417">
    <property type="entry name" value="P-loop_NTPase"/>
</dbReference>
<keyword evidence="1" id="KW-0547">Nucleotide-binding</keyword>
<protein>
    <recommendedName>
        <fullName evidence="4">AIG1-type G domain-containing protein</fullName>
    </recommendedName>
</protein>
<feature type="region of interest" description="Disordered" evidence="3">
    <location>
        <begin position="365"/>
        <end position="387"/>
    </location>
</feature>
<proteinExistence type="predicted"/>
<feature type="coiled-coil region" evidence="2">
    <location>
        <begin position="183"/>
        <end position="268"/>
    </location>
</feature>
<organism evidence="5 6">
    <name type="scientific">Punica granatum</name>
    <name type="common">Pomegranate</name>
    <dbReference type="NCBI Taxonomy" id="22663"/>
    <lineage>
        <taxon>Eukaryota</taxon>
        <taxon>Viridiplantae</taxon>
        <taxon>Streptophyta</taxon>
        <taxon>Embryophyta</taxon>
        <taxon>Tracheophyta</taxon>
        <taxon>Spermatophyta</taxon>
        <taxon>Magnoliopsida</taxon>
        <taxon>eudicotyledons</taxon>
        <taxon>Gunneridae</taxon>
        <taxon>Pentapetalae</taxon>
        <taxon>rosids</taxon>
        <taxon>malvids</taxon>
        <taxon>Myrtales</taxon>
        <taxon>Lythraceae</taxon>
        <taxon>Punica</taxon>
    </lineage>
</organism>
<dbReference type="Proteomes" id="UP000197138">
    <property type="component" value="Unassembled WGS sequence"/>
</dbReference>
<reference evidence="6" key="1">
    <citation type="journal article" date="2017" name="Plant J.">
        <title>The pomegranate (Punica granatum L.) genome and the genomics of punicalagin biosynthesis.</title>
        <authorList>
            <person name="Qin G."/>
            <person name="Xu C."/>
            <person name="Ming R."/>
            <person name="Tang H."/>
            <person name="Guyot R."/>
            <person name="Kramer E.M."/>
            <person name="Hu Y."/>
            <person name="Yi X."/>
            <person name="Qi Y."/>
            <person name="Xu X."/>
            <person name="Gao Z."/>
            <person name="Pan H."/>
            <person name="Jian J."/>
            <person name="Tian Y."/>
            <person name="Yue Z."/>
            <person name="Xu Y."/>
        </authorList>
    </citation>
    <scope>NUCLEOTIDE SEQUENCE [LARGE SCALE GENOMIC DNA]</scope>
    <source>
        <strain evidence="6">cv. Dabenzi</strain>
    </source>
</reference>
<comment type="caution">
    <text evidence="5">The sequence shown here is derived from an EMBL/GenBank/DDBJ whole genome shotgun (WGS) entry which is preliminary data.</text>
</comment>
<feature type="coiled-coil region" evidence="2">
    <location>
        <begin position="41"/>
        <end position="111"/>
    </location>
</feature>
<dbReference type="EMBL" id="MTKT01005384">
    <property type="protein sequence ID" value="OWM67494.1"/>
    <property type="molecule type" value="Genomic_DNA"/>
</dbReference>
<dbReference type="InterPro" id="IPR006703">
    <property type="entry name" value="G_AIG1"/>
</dbReference>
<name>A0A218W3R9_PUNGR</name>
<keyword evidence="2" id="KW-0175">Coiled coil</keyword>
<dbReference type="AlphaFoldDB" id="A0A218W3R9"/>
<feature type="domain" description="AIG1-type G" evidence="4">
    <location>
        <begin position="129"/>
        <end position="194"/>
    </location>
</feature>
<evidence type="ECO:0000313" key="5">
    <source>
        <dbReference type="EMBL" id="OWM67494.1"/>
    </source>
</evidence>
<accession>A0A218W3R9</accession>
<dbReference type="Pfam" id="PF04548">
    <property type="entry name" value="AIG1"/>
    <property type="match status" value="1"/>
</dbReference>
<feature type="compositionally biased region" description="Basic and acidic residues" evidence="3">
    <location>
        <begin position="365"/>
        <end position="380"/>
    </location>
</feature>
<evidence type="ECO:0000256" key="1">
    <source>
        <dbReference type="ARBA" id="ARBA00022741"/>
    </source>
</evidence>
<dbReference type="GO" id="GO:0005525">
    <property type="term" value="F:GTP binding"/>
    <property type="evidence" value="ECO:0007669"/>
    <property type="project" value="InterPro"/>
</dbReference>
<evidence type="ECO:0000259" key="4">
    <source>
        <dbReference type="Pfam" id="PF04548"/>
    </source>
</evidence>
<evidence type="ECO:0000313" key="6">
    <source>
        <dbReference type="Proteomes" id="UP000197138"/>
    </source>
</evidence>